<gene>
    <name evidence="4" type="ORF">IW245_000525</name>
</gene>
<name>A0A8J7KIM9_9ACTN</name>
<dbReference type="RefSeq" id="WP_197001581.1">
    <property type="nucleotide sequence ID" value="NZ_BONS01000033.1"/>
</dbReference>
<dbReference type="InterPro" id="IPR029069">
    <property type="entry name" value="HotDog_dom_sf"/>
</dbReference>
<dbReference type="InterPro" id="IPR013114">
    <property type="entry name" value="FabA_FabZ"/>
</dbReference>
<proteinExistence type="inferred from homology"/>
<comment type="similarity">
    <text evidence="1">Belongs to the thioester dehydratase family. FabZ subfamily.</text>
</comment>
<dbReference type="PANTHER" id="PTHR30272">
    <property type="entry name" value="3-HYDROXYACYL-[ACYL-CARRIER-PROTEIN] DEHYDRATASE"/>
    <property type="match status" value="1"/>
</dbReference>
<dbReference type="InterPro" id="IPR054545">
    <property type="entry name" value="ApeI-like"/>
</dbReference>
<keyword evidence="2 4" id="KW-0456">Lyase</keyword>
<feature type="domain" description="ApeI dehydratase-like" evidence="3">
    <location>
        <begin position="14"/>
        <end position="97"/>
    </location>
</feature>
<comment type="caution">
    <text evidence="4">The sequence shown here is derived from an EMBL/GenBank/DDBJ whole genome shotgun (WGS) entry which is preliminary data.</text>
</comment>
<dbReference type="EMBL" id="JADOUF010000001">
    <property type="protein sequence ID" value="MBG6134331.1"/>
    <property type="molecule type" value="Genomic_DNA"/>
</dbReference>
<reference evidence="4" key="1">
    <citation type="submission" date="2020-11" db="EMBL/GenBank/DDBJ databases">
        <title>Sequencing the genomes of 1000 actinobacteria strains.</title>
        <authorList>
            <person name="Klenk H.-P."/>
        </authorList>
    </citation>
    <scope>NUCLEOTIDE SEQUENCE</scope>
    <source>
        <strain evidence="4">DSM 45356</strain>
    </source>
</reference>
<dbReference type="Gene3D" id="3.10.129.10">
    <property type="entry name" value="Hotdog Thioesterase"/>
    <property type="match status" value="1"/>
</dbReference>
<accession>A0A8J7KIM9</accession>
<evidence type="ECO:0000259" key="3">
    <source>
        <dbReference type="Pfam" id="PF22818"/>
    </source>
</evidence>
<evidence type="ECO:0000313" key="5">
    <source>
        <dbReference type="Proteomes" id="UP000622552"/>
    </source>
</evidence>
<dbReference type="AlphaFoldDB" id="A0A8J7KIM9"/>
<organism evidence="4 5">
    <name type="scientific">Longispora fulva</name>
    <dbReference type="NCBI Taxonomy" id="619741"/>
    <lineage>
        <taxon>Bacteria</taxon>
        <taxon>Bacillati</taxon>
        <taxon>Actinomycetota</taxon>
        <taxon>Actinomycetes</taxon>
        <taxon>Micromonosporales</taxon>
        <taxon>Micromonosporaceae</taxon>
        <taxon>Longispora</taxon>
    </lineage>
</organism>
<evidence type="ECO:0000313" key="4">
    <source>
        <dbReference type="EMBL" id="MBG6134331.1"/>
    </source>
</evidence>
<dbReference type="Pfam" id="PF22818">
    <property type="entry name" value="ApeI-like"/>
    <property type="match status" value="1"/>
</dbReference>
<keyword evidence="5" id="KW-1185">Reference proteome</keyword>
<evidence type="ECO:0000256" key="2">
    <source>
        <dbReference type="ARBA" id="ARBA00023239"/>
    </source>
</evidence>
<dbReference type="SUPFAM" id="SSF54637">
    <property type="entry name" value="Thioesterase/thiol ester dehydrase-isomerase"/>
    <property type="match status" value="1"/>
</dbReference>
<dbReference type="Proteomes" id="UP000622552">
    <property type="component" value="Unassembled WGS sequence"/>
</dbReference>
<dbReference type="GO" id="GO:0019171">
    <property type="term" value="F:(3R)-hydroxyacyl-[acyl-carrier-protein] dehydratase activity"/>
    <property type="evidence" value="ECO:0007669"/>
    <property type="project" value="UniProtKB-EC"/>
</dbReference>
<evidence type="ECO:0000256" key="1">
    <source>
        <dbReference type="ARBA" id="ARBA00009174"/>
    </source>
</evidence>
<dbReference type="PANTHER" id="PTHR30272:SF1">
    <property type="entry name" value="3-HYDROXYACYL-[ACYL-CARRIER-PROTEIN] DEHYDRATASE"/>
    <property type="match status" value="1"/>
</dbReference>
<sequence length="125" mass="13383">MATPLAAPVVVSEHGEHHAVTSMTVDPADPIFAGHYPDFPIYPGVCLVEFVNASAHALALMSSREVELTGVESVRFHHPVFPGDTVTARLDLAERAGGWRCSATLSNGDIDIATVRLAYRNGTEE</sequence>
<dbReference type="EC" id="4.2.1.59" evidence="4"/>
<protein>
    <submittedName>
        <fullName evidence="4">3-hydroxyacyl-[acyl-carrier-protein] dehydratase</fullName>
        <ecNumber evidence="4">4.2.1.59</ecNumber>
    </submittedName>
</protein>